<dbReference type="Proteomes" id="UP001589710">
    <property type="component" value="Unassembled WGS sequence"/>
</dbReference>
<accession>A0ABV5RCT7</accession>
<gene>
    <name evidence="3" type="ORF">ACFFTL_26190</name>
</gene>
<protein>
    <submittedName>
        <fullName evidence="3">DUF6069 family protein</fullName>
    </submittedName>
</protein>
<sequence length="166" mass="16797">MDTWDSQNSYGQPQQQTGYLRPKPPRLRVDAAQLWAGGAMTAVIAALTAVVGVLLVRGVLGVPLFAPKGDGAIGDTSTGLLAAGAALAALAGTALLHLLILATRQPGPIFVCIVVLATAVMVLLPFTTSLPIDAKIGSAAVCLAIGIAIGSLLSAAGRSSVRRSPY</sequence>
<evidence type="ECO:0000313" key="3">
    <source>
        <dbReference type="EMBL" id="MFB9575674.1"/>
    </source>
</evidence>
<feature type="compositionally biased region" description="Polar residues" evidence="1">
    <location>
        <begin position="1"/>
        <end position="18"/>
    </location>
</feature>
<dbReference type="RefSeq" id="WP_345514119.1">
    <property type="nucleotide sequence ID" value="NZ_BAAAXD010000027.1"/>
</dbReference>
<feature type="transmembrane region" description="Helical" evidence="2">
    <location>
        <begin position="136"/>
        <end position="156"/>
    </location>
</feature>
<feature type="transmembrane region" description="Helical" evidence="2">
    <location>
        <begin position="109"/>
        <end position="130"/>
    </location>
</feature>
<organism evidence="3 4">
    <name type="scientific">Streptomyces yanii</name>
    <dbReference type="NCBI Taxonomy" id="78510"/>
    <lineage>
        <taxon>Bacteria</taxon>
        <taxon>Bacillati</taxon>
        <taxon>Actinomycetota</taxon>
        <taxon>Actinomycetes</taxon>
        <taxon>Kitasatosporales</taxon>
        <taxon>Streptomycetaceae</taxon>
        <taxon>Streptomyces</taxon>
    </lineage>
</organism>
<reference evidence="3 4" key="1">
    <citation type="submission" date="2024-09" db="EMBL/GenBank/DDBJ databases">
        <authorList>
            <person name="Sun Q."/>
            <person name="Mori K."/>
        </authorList>
    </citation>
    <scope>NUCLEOTIDE SEQUENCE [LARGE SCALE GENOMIC DNA]</scope>
    <source>
        <strain evidence="3 4">JCM 3331</strain>
    </source>
</reference>
<proteinExistence type="predicted"/>
<dbReference type="Pfam" id="PF19545">
    <property type="entry name" value="DUF6069"/>
    <property type="match status" value="1"/>
</dbReference>
<feature type="transmembrane region" description="Helical" evidence="2">
    <location>
        <begin position="34"/>
        <end position="60"/>
    </location>
</feature>
<feature type="region of interest" description="Disordered" evidence="1">
    <location>
        <begin position="1"/>
        <end position="23"/>
    </location>
</feature>
<evidence type="ECO:0000256" key="2">
    <source>
        <dbReference type="SAM" id="Phobius"/>
    </source>
</evidence>
<name>A0ABV5RCT7_9ACTN</name>
<keyword evidence="2" id="KW-1133">Transmembrane helix</keyword>
<evidence type="ECO:0000256" key="1">
    <source>
        <dbReference type="SAM" id="MobiDB-lite"/>
    </source>
</evidence>
<keyword evidence="2" id="KW-0812">Transmembrane</keyword>
<keyword evidence="2" id="KW-0472">Membrane</keyword>
<comment type="caution">
    <text evidence="3">The sequence shown here is derived from an EMBL/GenBank/DDBJ whole genome shotgun (WGS) entry which is preliminary data.</text>
</comment>
<dbReference type="EMBL" id="JBHMCG010000115">
    <property type="protein sequence ID" value="MFB9575674.1"/>
    <property type="molecule type" value="Genomic_DNA"/>
</dbReference>
<keyword evidence="4" id="KW-1185">Reference proteome</keyword>
<feature type="transmembrane region" description="Helical" evidence="2">
    <location>
        <begin position="80"/>
        <end position="102"/>
    </location>
</feature>
<evidence type="ECO:0000313" key="4">
    <source>
        <dbReference type="Proteomes" id="UP001589710"/>
    </source>
</evidence>
<dbReference type="InterPro" id="IPR045713">
    <property type="entry name" value="DUF6069"/>
</dbReference>